<organism evidence="6">
    <name type="scientific">Leptocylindrus danicus</name>
    <dbReference type="NCBI Taxonomy" id="163516"/>
    <lineage>
        <taxon>Eukaryota</taxon>
        <taxon>Sar</taxon>
        <taxon>Stramenopiles</taxon>
        <taxon>Ochrophyta</taxon>
        <taxon>Bacillariophyta</taxon>
        <taxon>Coscinodiscophyceae</taxon>
        <taxon>Chaetocerotophycidae</taxon>
        <taxon>Leptocylindrales</taxon>
        <taxon>Leptocylindraceae</taxon>
        <taxon>Leptocylindrus</taxon>
    </lineage>
</organism>
<dbReference type="SUPFAM" id="SSF50978">
    <property type="entry name" value="WD40 repeat-like"/>
    <property type="match status" value="1"/>
</dbReference>
<dbReference type="PANTHER" id="PTHR44489">
    <property type="match status" value="1"/>
</dbReference>
<feature type="compositionally biased region" description="Gly residues" evidence="4">
    <location>
        <begin position="1"/>
        <end position="26"/>
    </location>
</feature>
<keyword evidence="2" id="KW-0677">Repeat</keyword>
<feature type="domain" description="IP5PC-F beta-propeller" evidence="5">
    <location>
        <begin position="201"/>
        <end position="299"/>
    </location>
</feature>
<dbReference type="EMBL" id="HBGY01002382">
    <property type="protein sequence ID" value="CAD9558427.1"/>
    <property type="molecule type" value="Transcribed_RNA"/>
</dbReference>
<feature type="repeat" description="WD" evidence="3">
    <location>
        <begin position="262"/>
        <end position="301"/>
    </location>
</feature>
<dbReference type="Pfam" id="PF23754">
    <property type="entry name" value="Beta-prop_IP5PC_F"/>
    <property type="match status" value="1"/>
</dbReference>
<dbReference type="PROSITE" id="PS50082">
    <property type="entry name" value="WD_REPEATS_2"/>
    <property type="match status" value="2"/>
</dbReference>
<dbReference type="AlphaFoldDB" id="A0A7S2JW42"/>
<name>A0A7S2JW42_9STRA</name>
<evidence type="ECO:0000256" key="3">
    <source>
        <dbReference type="PROSITE-ProRule" id="PRU00221"/>
    </source>
</evidence>
<dbReference type="InterPro" id="IPR056454">
    <property type="entry name" value="Beta-prop_IP5PC_F"/>
</dbReference>
<dbReference type="Gene3D" id="2.130.10.10">
    <property type="entry name" value="YVTN repeat-like/Quinoprotein amine dehydrogenase"/>
    <property type="match status" value="2"/>
</dbReference>
<dbReference type="PRINTS" id="PR00320">
    <property type="entry name" value="GPROTEINBRPT"/>
</dbReference>
<dbReference type="Pfam" id="PF00400">
    <property type="entry name" value="WD40"/>
    <property type="match status" value="3"/>
</dbReference>
<sequence>MFGGGGGRHSNRGGGRGWGRGKGGRNYSGNRSRHHNKPPGQQRNTGQPPKYMTCRRFIAPNGSCNGCNFSHSLKCHATINAVTRSTQKQQHGGNSGGYQSQHDRNSSKAVNGCTVWESPGGIKIFSGGKDGHWRLWNSTQNFQQEFEQDMGLEVTNVEVYAGFLFCSFVGSCVALPDVSVGMVHVWNLSNPAEAPLEFHLDSQFTPYAHSCGVSSLLVTSTDEGSTDPSKMVLVSGDKKGVIRLWKPPATADQKVFVVQQTFYGHAGEVTGLVICNNFLWSASTDASIRTWDPATGECKYLISKTNQNAHTNAITDMVLWKDQSATFVLTSSLDSTVKAWNSSNGEMCISSDHGEGVICLATVSDSGGKPVLVCGLESGAILLRSLATTPSTPAFTSLLKIVAYYTNGIGHEDGPVKCLRAGPSNTFYSGGEDGKLNVWQVVGGLVD</sequence>
<dbReference type="InterPro" id="IPR001680">
    <property type="entry name" value="WD40_rpt"/>
</dbReference>
<protein>
    <recommendedName>
        <fullName evidence="5">IP5PC-F beta-propeller domain-containing protein</fullName>
    </recommendedName>
</protein>
<dbReference type="InterPro" id="IPR020472">
    <property type="entry name" value="WD40_PAC1"/>
</dbReference>
<dbReference type="InterPro" id="IPR015943">
    <property type="entry name" value="WD40/YVTN_repeat-like_dom_sf"/>
</dbReference>
<evidence type="ECO:0000259" key="5">
    <source>
        <dbReference type="Pfam" id="PF23754"/>
    </source>
</evidence>
<dbReference type="SMART" id="SM00320">
    <property type="entry name" value="WD40"/>
    <property type="match status" value="6"/>
</dbReference>
<feature type="compositionally biased region" description="Polar residues" evidence="4">
    <location>
        <begin position="86"/>
        <end position="100"/>
    </location>
</feature>
<feature type="region of interest" description="Disordered" evidence="4">
    <location>
        <begin position="86"/>
        <end position="106"/>
    </location>
</feature>
<keyword evidence="1 3" id="KW-0853">WD repeat</keyword>
<dbReference type="PANTHER" id="PTHR44489:SF11">
    <property type="entry name" value="WD REPEAT DOMAIN 86"/>
    <property type="match status" value="1"/>
</dbReference>
<evidence type="ECO:0000256" key="1">
    <source>
        <dbReference type="ARBA" id="ARBA00022574"/>
    </source>
</evidence>
<proteinExistence type="predicted"/>
<reference evidence="6" key="1">
    <citation type="submission" date="2021-01" db="EMBL/GenBank/DDBJ databases">
        <authorList>
            <person name="Corre E."/>
            <person name="Pelletier E."/>
            <person name="Niang G."/>
            <person name="Scheremetjew M."/>
            <person name="Finn R."/>
            <person name="Kale V."/>
            <person name="Holt S."/>
            <person name="Cochrane G."/>
            <person name="Meng A."/>
            <person name="Brown T."/>
            <person name="Cohen L."/>
        </authorList>
    </citation>
    <scope>NUCLEOTIDE SEQUENCE</scope>
    <source>
        <strain evidence="6">B650</strain>
    </source>
</reference>
<evidence type="ECO:0000256" key="4">
    <source>
        <dbReference type="SAM" id="MobiDB-lite"/>
    </source>
</evidence>
<feature type="region of interest" description="Disordered" evidence="4">
    <location>
        <begin position="1"/>
        <end position="53"/>
    </location>
</feature>
<accession>A0A7S2JW42</accession>
<evidence type="ECO:0000313" key="6">
    <source>
        <dbReference type="EMBL" id="CAD9558427.1"/>
    </source>
</evidence>
<dbReference type="InterPro" id="IPR044715">
    <property type="entry name" value="WDR86-like"/>
</dbReference>
<evidence type="ECO:0000256" key="2">
    <source>
        <dbReference type="ARBA" id="ARBA00022737"/>
    </source>
</evidence>
<dbReference type="InterPro" id="IPR036322">
    <property type="entry name" value="WD40_repeat_dom_sf"/>
</dbReference>
<dbReference type="PROSITE" id="PS00678">
    <property type="entry name" value="WD_REPEATS_1"/>
    <property type="match status" value="1"/>
</dbReference>
<gene>
    <name evidence="6" type="ORF">LDAN0321_LOCUS1596</name>
</gene>
<dbReference type="InterPro" id="IPR019775">
    <property type="entry name" value="WD40_repeat_CS"/>
</dbReference>
<feature type="repeat" description="WD" evidence="3">
    <location>
        <begin position="307"/>
        <end position="350"/>
    </location>
</feature>